<dbReference type="EnsemblPlants" id="OMERI01G36780.1">
    <property type="protein sequence ID" value="OMERI01G36780.1"/>
    <property type="gene ID" value="OMERI01G36780"/>
</dbReference>
<dbReference type="Proteomes" id="UP000008021">
    <property type="component" value="Chromosome 1"/>
</dbReference>
<evidence type="ECO:0000313" key="3">
    <source>
        <dbReference type="Proteomes" id="UP000008021"/>
    </source>
</evidence>
<evidence type="ECO:0000313" key="2">
    <source>
        <dbReference type="EnsemblPlants" id="OMERI01G36780.1"/>
    </source>
</evidence>
<feature type="region of interest" description="Disordered" evidence="1">
    <location>
        <begin position="49"/>
        <end position="74"/>
    </location>
</feature>
<name>A0A0E0CBB0_9ORYZ</name>
<protein>
    <submittedName>
        <fullName evidence="2">Uncharacterized protein</fullName>
    </submittedName>
</protein>
<reference evidence="2" key="1">
    <citation type="submission" date="2015-04" db="UniProtKB">
        <authorList>
            <consortium name="EnsemblPlants"/>
        </authorList>
    </citation>
    <scope>IDENTIFICATION</scope>
</reference>
<accession>A0A0E0CBB0</accession>
<reference evidence="2" key="2">
    <citation type="submission" date="2018-05" db="EMBL/GenBank/DDBJ databases">
        <title>OmerRS3 (Oryza meridionalis Reference Sequence Version 3).</title>
        <authorList>
            <person name="Zhang J."/>
            <person name="Kudrna D."/>
            <person name="Lee S."/>
            <person name="Talag J."/>
            <person name="Welchert J."/>
            <person name="Wing R.A."/>
        </authorList>
    </citation>
    <scope>NUCLEOTIDE SEQUENCE [LARGE SCALE GENOMIC DNA]</scope>
    <source>
        <strain evidence="2">cv. OR44</strain>
    </source>
</reference>
<dbReference type="Gramene" id="OMERI01G36780.1">
    <property type="protein sequence ID" value="OMERI01G36780.1"/>
    <property type="gene ID" value="OMERI01G36780"/>
</dbReference>
<sequence length="280" mass="31049">MRRPLSPATKWVADRCGLVTGRLHAPPVAAAGQGGLAPLRSRRRRWCLPTRGGAPPSRTRATGEAKCSCTGGRGSGARPSQAAWPLVRMKRQFAMGVGESSAGPGRRRGASAREGAGLPSNRKYQLKIEDDYCPVIGSKINMDGISDQEVADAYSFVFSFDEVLRSIKLEEGHLLIHIADLYEIKRSLDDKITSLKAAVKSSPSADILRRIKSTRTKNNETQEEIYAHKLLLAKTRLKLVKFEARHRASTFFLNDSHEMVRSFIDRTEKNYKITTLEGRN</sequence>
<dbReference type="eggNOG" id="ENOG502R7Q6">
    <property type="taxonomic scope" value="Eukaryota"/>
</dbReference>
<feature type="region of interest" description="Disordered" evidence="1">
    <location>
        <begin position="97"/>
        <end position="118"/>
    </location>
</feature>
<dbReference type="AlphaFoldDB" id="A0A0E0CBB0"/>
<proteinExistence type="predicted"/>
<dbReference type="HOGENOM" id="CLU_995280_0_0_1"/>
<keyword evidence="3" id="KW-1185">Reference proteome</keyword>
<organism evidence="2">
    <name type="scientific">Oryza meridionalis</name>
    <dbReference type="NCBI Taxonomy" id="40149"/>
    <lineage>
        <taxon>Eukaryota</taxon>
        <taxon>Viridiplantae</taxon>
        <taxon>Streptophyta</taxon>
        <taxon>Embryophyta</taxon>
        <taxon>Tracheophyta</taxon>
        <taxon>Spermatophyta</taxon>
        <taxon>Magnoliopsida</taxon>
        <taxon>Liliopsida</taxon>
        <taxon>Poales</taxon>
        <taxon>Poaceae</taxon>
        <taxon>BOP clade</taxon>
        <taxon>Oryzoideae</taxon>
        <taxon>Oryzeae</taxon>
        <taxon>Oryzinae</taxon>
        <taxon>Oryza</taxon>
    </lineage>
</organism>
<evidence type="ECO:0000256" key="1">
    <source>
        <dbReference type="SAM" id="MobiDB-lite"/>
    </source>
</evidence>